<dbReference type="Pfam" id="PF03372">
    <property type="entry name" value="Exo_endo_phos"/>
    <property type="match status" value="1"/>
</dbReference>
<dbReference type="Proteomes" id="UP000885830">
    <property type="component" value="Unassembled WGS sequence"/>
</dbReference>
<evidence type="ECO:0000313" key="2">
    <source>
        <dbReference type="EMBL" id="HHL42586.1"/>
    </source>
</evidence>
<dbReference type="AlphaFoldDB" id="A0A7C5R3R7"/>
<dbReference type="Gene3D" id="3.60.10.10">
    <property type="entry name" value="Endonuclease/exonuclease/phosphatase"/>
    <property type="match status" value="1"/>
</dbReference>
<reference evidence="2" key="1">
    <citation type="journal article" date="2020" name="mSystems">
        <title>Genome- and Community-Level Interaction Insights into Carbon Utilization and Element Cycling Functions of Hydrothermarchaeota in Hydrothermal Sediment.</title>
        <authorList>
            <person name="Zhou Z."/>
            <person name="Liu Y."/>
            <person name="Xu W."/>
            <person name="Pan J."/>
            <person name="Luo Z.H."/>
            <person name="Li M."/>
        </authorList>
    </citation>
    <scope>NUCLEOTIDE SEQUENCE [LARGE SCALE GENOMIC DNA]</scope>
    <source>
        <strain evidence="2">HyVt-485</strain>
    </source>
</reference>
<dbReference type="InterPro" id="IPR036691">
    <property type="entry name" value="Endo/exonu/phosph_ase_sf"/>
</dbReference>
<organism evidence="2">
    <name type="scientific">Hellea balneolensis</name>
    <dbReference type="NCBI Taxonomy" id="287478"/>
    <lineage>
        <taxon>Bacteria</taxon>
        <taxon>Pseudomonadati</taxon>
        <taxon>Pseudomonadota</taxon>
        <taxon>Alphaproteobacteria</taxon>
        <taxon>Maricaulales</taxon>
        <taxon>Robiginitomaculaceae</taxon>
        <taxon>Hellea</taxon>
    </lineage>
</organism>
<evidence type="ECO:0000259" key="1">
    <source>
        <dbReference type="Pfam" id="PF03372"/>
    </source>
</evidence>
<keyword evidence="2" id="KW-0255">Endonuclease</keyword>
<dbReference type="SUPFAM" id="SSF56219">
    <property type="entry name" value="DNase I-like"/>
    <property type="match status" value="1"/>
</dbReference>
<proteinExistence type="predicted"/>
<comment type="caution">
    <text evidence="2">The sequence shown here is derived from an EMBL/GenBank/DDBJ whole genome shotgun (WGS) entry which is preliminary data.</text>
</comment>
<keyword evidence="2" id="KW-0540">Nuclease</keyword>
<accession>A0A7C5R3R7</accession>
<dbReference type="InterPro" id="IPR005135">
    <property type="entry name" value="Endo/exonuclease/phosphatase"/>
</dbReference>
<dbReference type="EMBL" id="DRMJ01000152">
    <property type="protein sequence ID" value="HHL42586.1"/>
    <property type="molecule type" value="Genomic_DNA"/>
</dbReference>
<keyword evidence="2" id="KW-0378">Hydrolase</keyword>
<protein>
    <submittedName>
        <fullName evidence="2">Endonuclease/exonuclease/phosphatase family protein</fullName>
    </submittedName>
</protein>
<dbReference type="GO" id="GO:0004519">
    <property type="term" value="F:endonuclease activity"/>
    <property type="evidence" value="ECO:0007669"/>
    <property type="project" value="UniProtKB-KW"/>
</dbReference>
<feature type="domain" description="Endonuclease/exonuclease/phosphatase" evidence="1">
    <location>
        <begin position="5"/>
        <end position="221"/>
    </location>
</feature>
<gene>
    <name evidence="2" type="ORF">ENJ42_03115</name>
</gene>
<sequence length="228" mass="27030">MKIINWNCNGAFRKKFHLFSERNADVLVIQECENPKLAGGDYQNWAKNYLWTGKNKNKGIGVFSFLPTKIKPLDWNDDGLKLFLSCKITSKLNILGVWTQKANSFPYIGQLWKYLQIHKEGLSDNTFICGDFNSNTIWDKRDRWWNHSDVVRELEEMDYLSVYHTITREEQGKETSPTFYLYRKKERPYHIDYVFIPKVIFKDKVALEIGQPDKWLGYSDHMPIIFEL</sequence>
<name>A0A7C5R3R7_9PROT</name>